<name>A0AAW2LNP1_SESRA</name>
<gene>
    <name evidence="2" type="ORF">Sradi_5289300</name>
</gene>
<protein>
    <submittedName>
        <fullName evidence="2">Mitochondrial protein</fullName>
    </submittedName>
</protein>
<sequence>MLAKLGWRLLTRSDSMLSRVLKAKYFSTTTFGEAQLGSQPSLTLRSIIGAWDLLLSGCCWKIRSGTSVRVWGDNWLPKPPSFRVNASPWLLDSETRVSVLIDEASRSWKMELVTQVFEEEEAKLISSIALQQLHGPDTVIWHYSNKGTFSVSSAYRLALQHARQQLPSTSTSHNREDVAAGWSFIWRSHVPPKVQTFVWRACHEAMPTV</sequence>
<comment type="caution">
    <text evidence="2">The sequence shown here is derived from an EMBL/GenBank/DDBJ whole genome shotgun (WGS) entry which is preliminary data.</text>
</comment>
<dbReference type="InterPro" id="IPR026960">
    <property type="entry name" value="RVT-Znf"/>
</dbReference>
<dbReference type="Pfam" id="PF13966">
    <property type="entry name" value="zf-RVT"/>
    <property type="match status" value="1"/>
</dbReference>
<dbReference type="EMBL" id="JACGWJ010000024">
    <property type="protein sequence ID" value="KAL0320278.1"/>
    <property type="molecule type" value="Genomic_DNA"/>
</dbReference>
<reference evidence="2" key="1">
    <citation type="submission" date="2020-06" db="EMBL/GenBank/DDBJ databases">
        <authorList>
            <person name="Li T."/>
            <person name="Hu X."/>
            <person name="Zhang T."/>
            <person name="Song X."/>
            <person name="Zhang H."/>
            <person name="Dai N."/>
            <person name="Sheng W."/>
            <person name="Hou X."/>
            <person name="Wei L."/>
        </authorList>
    </citation>
    <scope>NUCLEOTIDE SEQUENCE</scope>
    <source>
        <strain evidence="2">G02</strain>
        <tissue evidence="2">Leaf</tissue>
    </source>
</reference>
<dbReference type="AlphaFoldDB" id="A0AAW2LNP1"/>
<feature type="domain" description="Reverse transcriptase zinc-binding" evidence="1">
    <location>
        <begin position="149"/>
        <end position="208"/>
    </location>
</feature>
<organism evidence="2">
    <name type="scientific">Sesamum radiatum</name>
    <name type="common">Black benniseed</name>
    <dbReference type="NCBI Taxonomy" id="300843"/>
    <lineage>
        <taxon>Eukaryota</taxon>
        <taxon>Viridiplantae</taxon>
        <taxon>Streptophyta</taxon>
        <taxon>Embryophyta</taxon>
        <taxon>Tracheophyta</taxon>
        <taxon>Spermatophyta</taxon>
        <taxon>Magnoliopsida</taxon>
        <taxon>eudicotyledons</taxon>
        <taxon>Gunneridae</taxon>
        <taxon>Pentapetalae</taxon>
        <taxon>asterids</taxon>
        <taxon>lamiids</taxon>
        <taxon>Lamiales</taxon>
        <taxon>Pedaliaceae</taxon>
        <taxon>Sesamum</taxon>
    </lineage>
</organism>
<reference evidence="2" key="2">
    <citation type="journal article" date="2024" name="Plant">
        <title>Genomic evolution and insights into agronomic trait innovations of Sesamum species.</title>
        <authorList>
            <person name="Miao H."/>
            <person name="Wang L."/>
            <person name="Qu L."/>
            <person name="Liu H."/>
            <person name="Sun Y."/>
            <person name="Le M."/>
            <person name="Wang Q."/>
            <person name="Wei S."/>
            <person name="Zheng Y."/>
            <person name="Lin W."/>
            <person name="Duan Y."/>
            <person name="Cao H."/>
            <person name="Xiong S."/>
            <person name="Wang X."/>
            <person name="Wei L."/>
            <person name="Li C."/>
            <person name="Ma Q."/>
            <person name="Ju M."/>
            <person name="Zhao R."/>
            <person name="Li G."/>
            <person name="Mu C."/>
            <person name="Tian Q."/>
            <person name="Mei H."/>
            <person name="Zhang T."/>
            <person name="Gao T."/>
            <person name="Zhang H."/>
        </authorList>
    </citation>
    <scope>NUCLEOTIDE SEQUENCE</scope>
    <source>
        <strain evidence="2">G02</strain>
    </source>
</reference>
<evidence type="ECO:0000259" key="1">
    <source>
        <dbReference type="Pfam" id="PF13966"/>
    </source>
</evidence>
<accession>A0AAW2LNP1</accession>
<proteinExistence type="predicted"/>
<evidence type="ECO:0000313" key="2">
    <source>
        <dbReference type="EMBL" id="KAL0320278.1"/>
    </source>
</evidence>